<accession>E6QIF2</accession>
<proteinExistence type="predicted"/>
<evidence type="ECO:0000313" key="1">
    <source>
        <dbReference type="EMBL" id="CBI07018.1"/>
    </source>
</evidence>
<organism evidence="1">
    <name type="scientific">mine drainage metagenome</name>
    <dbReference type="NCBI Taxonomy" id="410659"/>
    <lineage>
        <taxon>unclassified sequences</taxon>
        <taxon>metagenomes</taxon>
        <taxon>ecological metagenomes</taxon>
    </lineage>
</organism>
<gene>
    <name evidence="1" type="ORF">CARN6_0324</name>
</gene>
<protein>
    <submittedName>
        <fullName evidence="1">Uncharacterized protein</fullName>
    </submittedName>
</protein>
<name>E6QIF2_9ZZZZ</name>
<reference evidence="1" key="1">
    <citation type="submission" date="2009-10" db="EMBL/GenBank/DDBJ databases">
        <title>Diversity of trophic interactions inside an arsenic-rich microbial ecosystem.</title>
        <authorList>
            <person name="Bertin P.N."/>
            <person name="Heinrich-Salmeron A."/>
            <person name="Pelletier E."/>
            <person name="Goulhen-Chollet F."/>
            <person name="Arsene-Ploetze F."/>
            <person name="Gallien S."/>
            <person name="Calteau A."/>
            <person name="Vallenet D."/>
            <person name="Casiot C."/>
            <person name="Chane-Woon-Ming B."/>
            <person name="Giloteaux L."/>
            <person name="Barakat M."/>
            <person name="Bonnefoy V."/>
            <person name="Bruneel O."/>
            <person name="Chandler M."/>
            <person name="Cleiss J."/>
            <person name="Duran R."/>
            <person name="Elbaz-Poulichet F."/>
            <person name="Fonknechten N."/>
            <person name="Lauga B."/>
            <person name="Mornico D."/>
            <person name="Ortet P."/>
            <person name="Schaeffer C."/>
            <person name="Siguier P."/>
            <person name="Alexander Thil Smith A."/>
            <person name="Van Dorsselaer A."/>
            <person name="Weissenbach J."/>
            <person name="Medigue C."/>
            <person name="Le Paslier D."/>
        </authorList>
    </citation>
    <scope>NUCLEOTIDE SEQUENCE</scope>
</reference>
<sequence length="60" mass="7179">MMDYLQKLIDAARRVPFPKEEREAQRRSFAYGNTRIENERITREMVDEQAEALEVAYQSK</sequence>
<dbReference type="AlphaFoldDB" id="E6QIF2"/>
<comment type="caution">
    <text evidence="1">The sequence shown here is derived from an EMBL/GenBank/DDBJ whole genome shotgun (WGS) entry which is preliminary data.</text>
</comment>
<dbReference type="EMBL" id="CABQ01000051">
    <property type="protein sequence ID" value="CBI07018.1"/>
    <property type="molecule type" value="Genomic_DNA"/>
</dbReference>